<reference evidence="1" key="1">
    <citation type="submission" date="2022-08" db="EMBL/GenBank/DDBJ databases">
        <authorList>
            <consortium name="DOE Joint Genome Institute"/>
            <person name="Min B."/>
            <person name="Riley R."/>
            <person name="Sierra-Patev S."/>
            <person name="Naranjo-Ortiz M."/>
            <person name="Looney B."/>
            <person name="Konkel Z."/>
            <person name="Slot J.C."/>
            <person name="Sakamoto Y."/>
            <person name="Steenwyk J.L."/>
            <person name="Rokas A."/>
            <person name="Carro J."/>
            <person name="Camarero S."/>
            <person name="Ferreira P."/>
            <person name="Molpeceres G."/>
            <person name="Ruiz-Duenas F.J."/>
            <person name="Serrano A."/>
            <person name="Henrissat B."/>
            <person name="Drula E."/>
            <person name="Hughes K.W."/>
            <person name="Mata J.L."/>
            <person name="Ishikawa N.K."/>
            <person name="Vargas-Isla R."/>
            <person name="Ushijima S."/>
            <person name="Smith C.A."/>
            <person name="Ahrendt S."/>
            <person name="Andreopoulos W."/>
            <person name="He G."/>
            <person name="Labutti K."/>
            <person name="Lipzen A."/>
            <person name="Ng V."/>
            <person name="Sandor L."/>
            <person name="Barry K."/>
            <person name="Martinez A.T."/>
            <person name="Xiao Y."/>
            <person name="Gibbons J.G."/>
            <person name="Terashima K."/>
            <person name="Hibbett D.S."/>
            <person name="Grigoriev I.V."/>
        </authorList>
    </citation>
    <scope>NUCLEOTIDE SEQUENCE</scope>
    <source>
        <strain evidence="1">TFB9207</strain>
    </source>
</reference>
<protein>
    <submittedName>
        <fullName evidence="1">Uncharacterized protein</fullName>
    </submittedName>
</protein>
<sequence length="215" mass="24810">MHIDSLPYVIRYKNPEFQRARAIPKLTKASSQYNCTVLFDTEERSLTSGNNFPLFLGMTRLTQGRTSTGLGKDSAVLRVVICLPRVPTRRARTELERELEGIRFQGGLDHTREAMRLLLQKKYILELPLAGFEDGIEPAWVKEQIEWERAYIKLVIELYGVEVHGAATETDGHELASWRLHRLFQNNCQYYERNYPADLKTLLEIANLSFVKLPV</sequence>
<name>A0AA38P066_9AGAR</name>
<comment type="caution">
    <text evidence="1">The sequence shown here is derived from an EMBL/GenBank/DDBJ whole genome shotgun (WGS) entry which is preliminary data.</text>
</comment>
<dbReference type="AlphaFoldDB" id="A0AA38P066"/>
<evidence type="ECO:0000313" key="2">
    <source>
        <dbReference type="Proteomes" id="UP001163846"/>
    </source>
</evidence>
<proteinExistence type="predicted"/>
<dbReference type="EMBL" id="MU806655">
    <property type="protein sequence ID" value="KAJ3833668.1"/>
    <property type="molecule type" value="Genomic_DNA"/>
</dbReference>
<accession>A0AA38P066</accession>
<dbReference type="Proteomes" id="UP001163846">
    <property type="component" value="Unassembled WGS sequence"/>
</dbReference>
<gene>
    <name evidence="1" type="ORF">F5878DRAFT_645758</name>
</gene>
<organism evidence="1 2">
    <name type="scientific">Lentinula raphanica</name>
    <dbReference type="NCBI Taxonomy" id="153919"/>
    <lineage>
        <taxon>Eukaryota</taxon>
        <taxon>Fungi</taxon>
        <taxon>Dikarya</taxon>
        <taxon>Basidiomycota</taxon>
        <taxon>Agaricomycotina</taxon>
        <taxon>Agaricomycetes</taxon>
        <taxon>Agaricomycetidae</taxon>
        <taxon>Agaricales</taxon>
        <taxon>Marasmiineae</taxon>
        <taxon>Omphalotaceae</taxon>
        <taxon>Lentinula</taxon>
    </lineage>
</organism>
<keyword evidence="2" id="KW-1185">Reference proteome</keyword>
<evidence type="ECO:0000313" key="1">
    <source>
        <dbReference type="EMBL" id="KAJ3833668.1"/>
    </source>
</evidence>